<proteinExistence type="predicted"/>
<dbReference type="InterPro" id="IPR000257">
    <property type="entry name" value="Uroporphyrinogen_deCOase"/>
</dbReference>
<reference evidence="2" key="1">
    <citation type="submission" date="2017-02" db="EMBL/GenBank/DDBJ databases">
        <title>Delving into the versatile metabolic prowess of the omnipresent phylum Bacteroidetes.</title>
        <authorList>
            <person name="Nobu M.K."/>
            <person name="Mei R."/>
            <person name="Narihiro T."/>
            <person name="Kuroda K."/>
            <person name="Liu W.-T."/>
        </authorList>
    </citation>
    <scope>NUCLEOTIDE SEQUENCE</scope>
    <source>
        <strain evidence="2">ADurb.Bin131</strain>
    </source>
</reference>
<dbReference type="PANTHER" id="PTHR47099">
    <property type="entry name" value="METHYLCOBAMIDE:COM METHYLTRANSFERASE MTBA"/>
    <property type="match status" value="1"/>
</dbReference>
<evidence type="ECO:0000313" key="2">
    <source>
        <dbReference type="EMBL" id="OQB75074.1"/>
    </source>
</evidence>
<dbReference type="GO" id="GO:0032259">
    <property type="term" value="P:methylation"/>
    <property type="evidence" value="ECO:0007669"/>
    <property type="project" value="UniProtKB-KW"/>
</dbReference>
<dbReference type="Pfam" id="PF01208">
    <property type="entry name" value="URO-D"/>
    <property type="match status" value="1"/>
</dbReference>
<dbReference type="Gene3D" id="3.20.20.210">
    <property type="match status" value="1"/>
</dbReference>
<feature type="domain" description="Uroporphyrinogen decarboxylase (URO-D)" evidence="1">
    <location>
        <begin position="203"/>
        <end position="349"/>
    </location>
</feature>
<sequence>MSGQICKKILNLEFTERVGRTEYCDHPDLIKHITGFDPLSKDINEAVQANRRFFEWVPYDFIWSTNDGPIGWDSLGRTTNMGHAAYTRGGDDYKQPDPCPFKSAEDVLNFDAVKEYGFPDIEKRALFFKESIENFQKVYPDVLITGGYYKTIVSGCIASFGWDMFLEAVGTNPERFGEYVLEGFFNLSMANFSAWAKVKPFAFICHDDMVWSKGAIFNPDWYRKYIFPRYKKLWNVLRDKGIKVLFCSDGNFTEFVDDIANCGADGFIFEPLTDLDYVVKKYGNSHVIVGNADCRILTFGTKQDIEKEVKRCMDTAKKCPGFIMAVGNHIPSNVPIENALYYFEAVRKYGKR</sequence>
<comment type="caution">
    <text evidence="2">The sequence shown here is derived from an EMBL/GenBank/DDBJ whole genome shotgun (WGS) entry which is preliminary data.</text>
</comment>
<dbReference type="SUPFAM" id="SSF51726">
    <property type="entry name" value="UROD/MetE-like"/>
    <property type="match status" value="1"/>
</dbReference>
<dbReference type="GO" id="GO:0004853">
    <property type="term" value="F:uroporphyrinogen decarboxylase activity"/>
    <property type="evidence" value="ECO:0007669"/>
    <property type="project" value="InterPro"/>
</dbReference>
<gene>
    <name evidence="2" type="ORF">BWX89_00197</name>
</gene>
<accession>A0A1V6CE51</accession>
<organism evidence="2">
    <name type="scientific">candidate division TA06 bacterium ADurb.Bin131</name>
    <dbReference type="NCBI Taxonomy" id="1852827"/>
    <lineage>
        <taxon>Bacteria</taxon>
        <taxon>Bacteria division TA06</taxon>
    </lineage>
</organism>
<keyword evidence="2" id="KW-0808">Transferase</keyword>
<evidence type="ECO:0000259" key="1">
    <source>
        <dbReference type="Pfam" id="PF01208"/>
    </source>
</evidence>
<name>A0A1V6CE51_UNCT6</name>
<dbReference type="InterPro" id="IPR038071">
    <property type="entry name" value="UROD/MetE-like_sf"/>
</dbReference>
<dbReference type="GO" id="GO:0006779">
    <property type="term" value="P:porphyrin-containing compound biosynthetic process"/>
    <property type="evidence" value="ECO:0007669"/>
    <property type="project" value="InterPro"/>
</dbReference>
<dbReference type="AlphaFoldDB" id="A0A1V6CE51"/>
<protein>
    <submittedName>
        <fullName evidence="2">Methylcobalamin:coenzyme M methyltransferase</fullName>
    </submittedName>
</protein>
<dbReference type="GO" id="GO:0008168">
    <property type="term" value="F:methyltransferase activity"/>
    <property type="evidence" value="ECO:0007669"/>
    <property type="project" value="UniProtKB-KW"/>
</dbReference>
<dbReference type="PANTHER" id="PTHR47099:SF1">
    <property type="entry name" value="METHYLCOBAMIDE:COM METHYLTRANSFERASE MTBA"/>
    <property type="match status" value="1"/>
</dbReference>
<dbReference type="InterPro" id="IPR052024">
    <property type="entry name" value="Methanogen_methyltrans"/>
</dbReference>
<dbReference type="EMBL" id="MWDQ01000024">
    <property type="protein sequence ID" value="OQB75074.1"/>
    <property type="molecule type" value="Genomic_DNA"/>
</dbReference>
<keyword evidence="2" id="KW-0489">Methyltransferase</keyword>
<dbReference type="Proteomes" id="UP000485562">
    <property type="component" value="Unassembled WGS sequence"/>
</dbReference>